<dbReference type="SUPFAM" id="SSF56300">
    <property type="entry name" value="Metallo-dependent phosphatases"/>
    <property type="match status" value="1"/>
</dbReference>
<reference evidence="6 8" key="1">
    <citation type="journal article" date="2018" name="Front. Microbiol.">
        <title>Genome-Based Analysis Reveals the Taxonomy and Diversity of the Family Idiomarinaceae.</title>
        <authorList>
            <person name="Liu Y."/>
            <person name="Lai Q."/>
            <person name="Shao Z."/>
        </authorList>
    </citation>
    <scope>NUCLEOTIDE SEQUENCE [LARGE SCALE GENOMIC DNA]</scope>
    <source>
        <strain evidence="6 8">CF12-14</strain>
    </source>
</reference>
<name>A0A327X3H4_9GAMM</name>
<dbReference type="PANTHER" id="PTHR22953">
    <property type="entry name" value="ACID PHOSPHATASE RELATED"/>
    <property type="match status" value="1"/>
</dbReference>
<dbReference type="GO" id="GO:0046872">
    <property type="term" value="F:metal ion binding"/>
    <property type="evidence" value="ECO:0007669"/>
    <property type="project" value="InterPro"/>
</dbReference>
<dbReference type="Proteomes" id="UP000287865">
    <property type="component" value="Unassembled WGS sequence"/>
</dbReference>
<evidence type="ECO:0000256" key="1">
    <source>
        <dbReference type="ARBA" id="ARBA00022729"/>
    </source>
</evidence>
<evidence type="ECO:0000313" key="5">
    <source>
        <dbReference type="EMBL" id="RAK01670.1"/>
    </source>
</evidence>
<dbReference type="OrthoDB" id="9809781at2"/>
<reference evidence="5 7" key="2">
    <citation type="submission" date="2018-06" db="EMBL/GenBank/DDBJ databases">
        <title>Genomic Encyclopedia of Type Strains, Phase III (KMG-III): the genomes of soil and plant-associated and newly described type strains.</title>
        <authorList>
            <person name="Whitman W."/>
        </authorList>
    </citation>
    <scope>NUCLEOTIDE SEQUENCE [LARGE SCALE GENOMIC DNA]</scope>
    <source>
        <strain evidence="5 7">CGMCC 1.15366</strain>
    </source>
</reference>
<evidence type="ECO:0000256" key="2">
    <source>
        <dbReference type="SAM" id="SignalP"/>
    </source>
</evidence>
<dbReference type="AlphaFoldDB" id="A0A327X3H4"/>
<dbReference type="EMBL" id="PIPK01000001">
    <property type="protein sequence ID" value="RUO28492.1"/>
    <property type="molecule type" value="Genomic_DNA"/>
</dbReference>
<dbReference type="Pfam" id="PF16656">
    <property type="entry name" value="Pur_ac_phosph_N"/>
    <property type="match status" value="1"/>
</dbReference>
<dbReference type="InterPro" id="IPR039331">
    <property type="entry name" value="PAPs-like"/>
</dbReference>
<evidence type="ECO:0000313" key="7">
    <source>
        <dbReference type="Proteomes" id="UP000249203"/>
    </source>
</evidence>
<evidence type="ECO:0000313" key="6">
    <source>
        <dbReference type="EMBL" id="RUO28492.1"/>
    </source>
</evidence>
<keyword evidence="1 2" id="KW-0732">Signal</keyword>
<evidence type="ECO:0000313" key="8">
    <source>
        <dbReference type="Proteomes" id="UP000287865"/>
    </source>
</evidence>
<accession>A0A327X3H4</accession>
<dbReference type="EMBL" id="QLMD01000001">
    <property type="protein sequence ID" value="RAK01670.1"/>
    <property type="molecule type" value="Genomic_DNA"/>
</dbReference>
<dbReference type="RefSeq" id="WP_111568147.1">
    <property type="nucleotide sequence ID" value="NZ_PIPK01000001.1"/>
</dbReference>
<dbReference type="Pfam" id="PF00149">
    <property type="entry name" value="Metallophos"/>
    <property type="match status" value="1"/>
</dbReference>
<feature type="domain" description="Purple acid phosphatase N-terminal" evidence="4">
    <location>
        <begin position="50"/>
        <end position="146"/>
    </location>
</feature>
<dbReference type="Gene3D" id="2.60.40.380">
    <property type="entry name" value="Purple acid phosphatase-like, N-terminal"/>
    <property type="match status" value="1"/>
</dbReference>
<dbReference type="Gene3D" id="3.60.21.10">
    <property type="match status" value="1"/>
</dbReference>
<organism evidence="5 7">
    <name type="scientific">Aliidiomarina maris</name>
    <dbReference type="NCBI Taxonomy" id="531312"/>
    <lineage>
        <taxon>Bacteria</taxon>
        <taxon>Pseudomonadati</taxon>
        <taxon>Pseudomonadota</taxon>
        <taxon>Gammaproteobacteria</taxon>
        <taxon>Alteromonadales</taxon>
        <taxon>Idiomarinaceae</taxon>
        <taxon>Aliidiomarina</taxon>
    </lineage>
</organism>
<sequence length="466" mass="52390">MQLKPTYGMLAKLALVSAVLASSPALAESYPEANTLVPEGMQRYVASAFPDRIILLPGQHAATEQRLSWRTNTAVERSLVQLTVAQNTPGLHLTAHEVEGEWRLGESENGQAHHHAAVLSDLKPDTLYAYRVMGQDTWSEWFQFKTPKASFSPSTVLYFGDAQNAVLSHYARTVREAIRRTPHAEVMLYAGDLVNSRYGVLDDEWGEWFEATGWMGASMMQVPVTGNHEFIEDEQEVRHLVSAWPLQFNLPTNGPEGLQDTVYFTDYQGVRYIALDSTQAVQSVDSARLQGEWLKQVLADNPNQWTVVIQHHPMFSVSLGRDNPILRQYWQSVFEEFGVDIVLQGHDHTYGRSMANEQGPVYVVSVAGPKMYLVSENAEQHMLRNAEDVQLFQHLTFTEQSLEYRAYTVTGELYDGFNLHQQAEGANRVESIDLDGAEIRCQNPAPVRATRCWNGTELIHAPVGVK</sequence>
<evidence type="ECO:0000259" key="3">
    <source>
        <dbReference type="Pfam" id="PF00149"/>
    </source>
</evidence>
<feature type="signal peptide" evidence="2">
    <location>
        <begin position="1"/>
        <end position="27"/>
    </location>
</feature>
<keyword evidence="8" id="KW-1185">Reference proteome</keyword>
<dbReference type="SUPFAM" id="SSF49363">
    <property type="entry name" value="Purple acid phosphatase, N-terminal domain"/>
    <property type="match status" value="1"/>
</dbReference>
<dbReference type="GO" id="GO:0003993">
    <property type="term" value="F:acid phosphatase activity"/>
    <property type="evidence" value="ECO:0007669"/>
    <property type="project" value="InterPro"/>
</dbReference>
<dbReference type="InterPro" id="IPR008963">
    <property type="entry name" value="Purple_acid_Pase-like_N"/>
</dbReference>
<gene>
    <name evidence="5" type="ORF">B0I24_101294</name>
    <name evidence="6" type="ORF">CWE07_01410</name>
</gene>
<dbReference type="Proteomes" id="UP000249203">
    <property type="component" value="Unassembled WGS sequence"/>
</dbReference>
<protein>
    <submittedName>
        <fullName evidence="5 6">Phosphoesterase</fullName>
    </submittedName>
</protein>
<dbReference type="InterPro" id="IPR029052">
    <property type="entry name" value="Metallo-depent_PP-like"/>
</dbReference>
<evidence type="ECO:0000259" key="4">
    <source>
        <dbReference type="Pfam" id="PF16656"/>
    </source>
</evidence>
<dbReference type="PANTHER" id="PTHR22953:SF153">
    <property type="entry name" value="PURPLE ACID PHOSPHATASE"/>
    <property type="match status" value="1"/>
</dbReference>
<proteinExistence type="predicted"/>
<feature type="domain" description="Calcineurin-like phosphoesterase" evidence="3">
    <location>
        <begin position="157"/>
        <end position="350"/>
    </location>
</feature>
<comment type="caution">
    <text evidence="5">The sequence shown here is derived from an EMBL/GenBank/DDBJ whole genome shotgun (WGS) entry which is preliminary data.</text>
</comment>
<feature type="chain" id="PRO_5016333875" evidence="2">
    <location>
        <begin position="28"/>
        <end position="466"/>
    </location>
</feature>
<dbReference type="InterPro" id="IPR004843">
    <property type="entry name" value="Calcineurin-like_PHP"/>
</dbReference>
<dbReference type="InterPro" id="IPR015914">
    <property type="entry name" value="PAPs_N"/>
</dbReference>